<dbReference type="Proteomes" id="UP000316609">
    <property type="component" value="Unassembled WGS sequence"/>
</dbReference>
<feature type="transmembrane region" description="Helical" evidence="1">
    <location>
        <begin position="184"/>
        <end position="202"/>
    </location>
</feature>
<keyword evidence="1" id="KW-0812">Transmembrane</keyword>
<evidence type="ECO:0000256" key="1">
    <source>
        <dbReference type="SAM" id="Phobius"/>
    </source>
</evidence>
<dbReference type="AlphaFoldDB" id="A0A538TTB4"/>
<feature type="transmembrane region" description="Helical" evidence="1">
    <location>
        <begin position="253"/>
        <end position="271"/>
    </location>
</feature>
<feature type="transmembrane region" description="Helical" evidence="1">
    <location>
        <begin position="39"/>
        <end position="59"/>
    </location>
</feature>
<dbReference type="GO" id="GO:0140359">
    <property type="term" value="F:ABC-type transporter activity"/>
    <property type="evidence" value="ECO:0007669"/>
    <property type="project" value="InterPro"/>
</dbReference>
<feature type="transmembrane region" description="Helical" evidence="1">
    <location>
        <begin position="292"/>
        <end position="315"/>
    </location>
</feature>
<organism evidence="2 3">
    <name type="scientific">Eiseniibacteriota bacterium</name>
    <dbReference type="NCBI Taxonomy" id="2212470"/>
    <lineage>
        <taxon>Bacteria</taxon>
        <taxon>Candidatus Eiseniibacteriota</taxon>
    </lineage>
</organism>
<keyword evidence="1" id="KW-0472">Membrane</keyword>
<feature type="transmembrane region" description="Helical" evidence="1">
    <location>
        <begin position="155"/>
        <end position="178"/>
    </location>
</feature>
<gene>
    <name evidence="2" type="ORF">E6K78_05940</name>
</gene>
<accession>A0A538TTB4</accession>
<sequence length="479" mass="51620">MSSHEHVAEPRAPRVESPSPTWWVVFAREATDLWVGGKGLTLVLAYTVMLGVWSYVMASNTDLRLIPPKEMVWEMLEASISVGCFICMIAAADNISGDRERGALEALLLTPTSRRQLVMGKFLATLSLWPAVMAVTIPYLAVLSQGTDILGPASMWGMLTGTALVSGITAVGMVISLWSNSLKTSMSAALGLFVLIFMPFALPGHAQTGPMGLLLQLLSPLMATYDFLAKVLVNNRALTDHARPVGGLLVWHHLISPAFFGLAMFMLLFFTSTGLRIEAGRAAWTRRRSGRATAALAIACLLGCMGSADGLAGVAPSGPAARELEISIDRHHALMGQGDSLVYHTSLTNRATETSPPITVAMNIINLDSRGDVVDPEDWSPRRTQYIDSLRVGESVSLAWKVNAIMDGDYMLYMVAIAKPGRPENSVQPATSFGIHLTISPRVKLNPKGILLYVIGTPLLLASGMIYLHRRRRLASGGG</sequence>
<evidence type="ECO:0008006" key="4">
    <source>
        <dbReference type="Google" id="ProtNLM"/>
    </source>
</evidence>
<reference evidence="2 3" key="1">
    <citation type="journal article" date="2019" name="Nat. Microbiol.">
        <title>Mediterranean grassland soil C-N compound turnover is dependent on rainfall and depth, and is mediated by genomically divergent microorganisms.</title>
        <authorList>
            <person name="Diamond S."/>
            <person name="Andeer P.F."/>
            <person name="Li Z."/>
            <person name="Crits-Christoph A."/>
            <person name="Burstein D."/>
            <person name="Anantharaman K."/>
            <person name="Lane K.R."/>
            <person name="Thomas B.C."/>
            <person name="Pan C."/>
            <person name="Northen T.R."/>
            <person name="Banfield J.F."/>
        </authorList>
    </citation>
    <scope>NUCLEOTIDE SEQUENCE [LARGE SCALE GENOMIC DNA]</scope>
    <source>
        <strain evidence="2">WS_8</strain>
    </source>
</reference>
<name>A0A538TTB4_UNCEI</name>
<protein>
    <recommendedName>
        <fullName evidence="4">ABC transporter permease</fullName>
    </recommendedName>
</protein>
<feature type="transmembrane region" description="Helical" evidence="1">
    <location>
        <begin position="450"/>
        <end position="468"/>
    </location>
</feature>
<dbReference type="Pfam" id="PF12679">
    <property type="entry name" value="ABC2_membrane_2"/>
    <property type="match status" value="1"/>
</dbReference>
<comment type="caution">
    <text evidence="2">The sequence shown here is derived from an EMBL/GenBank/DDBJ whole genome shotgun (WGS) entry which is preliminary data.</text>
</comment>
<proteinExistence type="predicted"/>
<feature type="transmembrane region" description="Helical" evidence="1">
    <location>
        <begin position="122"/>
        <end position="143"/>
    </location>
</feature>
<keyword evidence="1" id="KW-1133">Transmembrane helix</keyword>
<evidence type="ECO:0000313" key="2">
    <source>
        <dbReference type="EMBL" id="TMQ66871.1"/>
    </source>
</evidence>
<dbReference type="GO" id="GO:0005886">
    <property type="term" value="C:plasma membrane"/>
    <property type="evidence" value="ECO:0007669"/>
    <property type="project" value="UniProtKB-SubCell"/>
</dbReference>
<dbReference type="PANTHER" id="PTHR43471">
    <property type="entry name" value="ABC TRANSPORTER PERMEASE"/>
    <property type="match status" value="1"/>
</dbReference>
<dbReference type="EMBL" id="VBOY01000052">
    <property type="protein sequence ID" value="TMQ66871.1"/>
    <property type="molecule type" value="Genomic_DNA"/>
</dbReference>
<evidence type="ECO:0000313" key="3">
    <source>
        <dbReference type="Proteomes" id="UP000316609"/>
    </source>
</evidence>